<keyword evidence="5" id="KW-0479">Metal-binding</keyword>
<dbReference type="GO" id="GO:0042138">
    <property type="term" value="P:meiotic DNA double-strand break formation"/>
    <property type="evidence" value="ECO:0007669"/>
    <property type="project" value="TreeGrafter"/>
</dbReference>
<dbReference type="GO" id="GO:0005524">
    <property type="term" value="F:ATP binding"/>
    <property type="evidence" value="ECO:0007669"/>
    <property type="project" value="InterPro"/>
</dbReference>
<dbReference type="Gene3D" id="3.40.1360.10">
    <property type="match status" value="1"/>
</dbReference>
<evidence type="ECO:0000256" key="10">
    <source>
        <dbReference type="PROSITE-ProRule" id="PRU01385"/>
    </source>
</evidence>
<accession>A0A9P4MKW1</accession>
<name>A0A9P4MKW1_9PEZI</name>
<evidence type="ECO:0000256" key="8">
    <source>
        <dbReference type="ARBA" id="ARBA00023125"/>
    </source>
</evidence>
<feature type="domain" description="Spo11/DNA topoisomerase VI subunit A N-terminal" evidence="11">
    <location>
        <begin position="4"/>
        <end position="40"/>
    </location>
</feature>
<proteinExistence type="inferred from homology"/>
<keyword evidence="7 10" id="KW-0799">Topoisomerase</keyword>
<comment type="similarity">
    <text evidence="3 10">Belongs to the TOP6A family.</text>
</comment>
<dbReference type="GO" id="GO:0000228">
    <property type="term" value="C:nuclear chromosome"/>
    <property type="evidence" value="ECO:0007669"/>
    <property type="project" value="TreeGrafter"/>
</dbReference>
<dbReference type="Proteomes" id="UP000799439">
    <property type="component" value="Unassembled WGS sequence"/>
</dbReference>
<keyword evidence="9 10" id="KW-0413">Isomerase</keyword>
<evidence type="ECO:0000256" key="2">
    <source>
        <dbReference type="ARBA" id="ARBA00001946"/>
    </source>
</evidence>
<evidence type="ECO:0000256" key="3">
    <source>
        <dbReference type="ARBA" id="ARBA00006559"/>
    </source>
</evidence>
<dbReference type="Pfam" id="PF21180">
    <property type="entry name" value="TOP6A-Spo11_Toprim"/>
    <property type="match status" value="1"/>
</dbReference>
<keyword evidence="6" id="KW-0460">Magnesium</keyword>
<protein>
    <recommendedName>
        <fullName evidence="4">DNA topoisomerase (ATP-hydrolyzing)</fullName>
        <ecNumber evidence="4">5.6.2.2</ecNumber>
    </recommendedName>
</protein>
<evidence type="ECO:0000256" key="4">
    <source>
        <dbReference type="ARBA" id="ARBA00012895"/>
    </source>
</evidence>
<dbReference type="AlphaFoldDB" id="A0A9P4MKW1"/>
<dbReference type="PANTHER" id="PTHR10848">
    <property type="entry name" value="MEIOTIC RECOMBINATION PROTEIN SPO11"/>
    <property type="match status" value="1"/>
</dbReference>
<organism evidence="13 14">
    <name type="scientific">Myriangium duriaei CBS 260.36</name>
    <dbReference type="NCBI Taxonomy" id="1168546"/>
    <lineage>
        <taxon>Eukaryota</taxon>
        <taxon>Fungi</taxon>
        <taxon>Dikarya</taxon>
        <taxon>Ascomycota</taxon>
        <taxon>Pezizomycotina</taxon>
        <taxon>Dothideomycetes</taxon>
        <taxon>Dothideomycetidae</taxon>
        <taxon>Myriangiales</taxon>
        <taxon>Myriangiaceae</taxon>
        <taxon>Myriangium</taxon>
    </lineage>
</organism>
<evidence type="ECO:0000256" key="7">
    <source>
        <dbReference type="ARBA" id="ARBA00023029"/>
    </source>
</evidence>
<evidence type="ECO:0000256" key="9">
    <source>
        <dbReference type="ARBA" id="ARBA00023235"/>
    </source>
</evidence>
<comment type="cofactor">
    <cofactor evidence="2">
        <name>Mg(2+)</name>
        <dbReference type="ChEBI" id="CHEBI:18420"/>
    </cofactor>
</comment>
<gene>
    <name evidence="13" type="ORF">K461DRAFT_255865</name>
</gene>
<evidence type="ECO:0000313" key="14">
    <source>
        <dbReference type="Proteomes" id="UP000799439"/>
    </source>
</evidence>
<dbReference type="InterPro" id="IPR036078">
    <property type="entry name" value="Spo11/TopoVI_A_sf"/>
</dbReference>
<dbReference type="GO" id="GO:0000706">
    <property type="term" value="P:meiotic DNA double-strand break processing"/>
    <property type="evidence" value="ECO:0007669"/>
    <property type="project" value="TreeGrafter"/>
</dbReference>
<dbReference type="PRINTS" id="PR01550">
    <property type="entry name" value="TOP6AFAMILY"/>
</dbReference>
<dbReference type="PROSITE" id="PS52041">
    <property type="entry name" value="TOPO_IIB"/>
    <property type="match status" value="1"/>
</dbReference>
<dbReference type="GO" id="GO:0046872">
    <property type="term" value="F:metal ion binding"/>
    <property type="evidence" value="ECO:0007669"/>
    <property type="project" value="UniProtKB-KW"/>
</dbReference>
<keyword evidence="14" id="KW-1185">Reference proteome</keyword>
<dbReference type="CDD" id="cd00223">
    <property type="entry name" value="TOPRIM_TopoIIB_SPO"/>
    <property type="match status" value="1"/>
</dbReference>
<dbReference type="InterPro" id="IPR002815">
    <property type="entry name" value="Spo11/TopoVI_A"/>
</dbReference>
<dbReference type="PANTHER" id="PTHR10848:SF0">
    <property type="entry name" value="MEIOTIC RECOMBINATION PROTEIN SPO11"/>
    <property type="match status" value="1"/>
</dbReference>
<feature type="domain" description="Topoisomerase 6 subunit A/Spo11 TOPRIM" evidence="12">
    <location>
        <begin position="91"/>
        <end position="253"/>
    </location>
</feature>
<evidence type="ECO:0000256" key="5">
    <source>
        <dbReference type="ARBA" id="ARBA00022723"/>
    </source>
</evidence>
<comment type="catalytic activity">
    <reaction evidence="1 10">
        <text>ATP-dependent breakage, passage and rejoining of double-stranded DNA.</text>
        <dbReference type="EC" id="5.6.2.2"/>
    </reaction>
</comment>
<reference evidence="13" key="1">
    <citation type="journal article" date="2020" name="Stud. Mycol.">
        <title>101 Dothideomycetes genomes: a test case for predicting lifestyles and emergence of pathogens.</title>
        <authorList>
            <person name="Haridas S."/>
            <person name="Albert R."/>
            <person name="Binder M."/>
            <person name="Bloem J."/>
            <person name="Labutti K."/>
            <person name="Salamov A."/>
            <person name="Andreopoulos B."/>
            <person name="Baker S."/>
            <person name="Barry K."/>
            <person name="Bills G."/>
            <person name="Bluhm B."/>
            <person name="Cannon C."/>
            <person name="Castanera R."/>
            <person name="Culley D."/>
            <person name="Daum C."/>
            <person name="Ezra D."/>
            <person name="Gonzalez J."/>
            <person name="Henrissat B."/>
            <person name="Kuo A."/>
            <person name="Liang C."/>
            <person name="Lipzen A."/>
            <person name="Lutzoni F."/>
            <person name="Magnuson J."/>
            <person name="Mondo S."/>
            <person name="Nolan M."/>
            <person name="Ohm R."/>
            <person name="Pangilinan J."/>
            <person name="Park H.-J."/>
            <person name="Ramirez L."/>
            <person name="Alfaro M."/>
            <person name="Sun H."/>
            <person name="Tritt A."/>
            <person name="Yoshinaga Y."/>
            <person name="Zwiers L.-H."/>
            <person name="Turgeon B."/>
            <person name="Goodwin S."/>
            <person name="Spatafora J."/>
            <person name="Crous P."/>
            <person name="Grigoriev I."/>
        </authorList>
    </citation>
    <scope>NUCLEOTIDE SEQUENCE</scope>
    <source>
        <strain evidence="13">CBS 260.36</strain>
    </source>
</reference>
<dbReference type="GO" id="GO:0003677">
    <property type="term" value="F:DNA binding"/>
    <property type="evidence" value="ECO:0007669"/>
    <property type="project" value="UniProtKB-UniRule"/>
</dbReference>
<comment type="caution">
    <text evidence="13">The sequence shown here is derived from an EMBL/GenBank/DDBJ whole genome shotgun (WGS) entry which is preliminary data.</text>
</comment>
<evidence type="ECO:0000259" key="11">
    <source>
        <dbReference type="Pfam" id="PF04406"/>
    </source>
</evidence>
<evidence type="ECO:0000259" key="12">
    <source>
        <dbReference type="Pfam" id="PF21180"/>
    </source>
</evidence>
<dbReference type="Pfam" id="PF04406">
    <property type="entry name" value="TP6A_N"/>
    <property type="match status" value="1"/>
</dbReference>
<dbReference type="GO" id="GO:0007131">
    <property type="term" value="P:reciprocal meiotic recombination"/>
    <property type="evidence" value="ECO:0007669"/>
    <property type="project" value="TreeGrafter"/>
</dbReference>
<keyword evidence="8 10" id="KW-0238">DNA-binding</keyword>
<dbReference type="InterPro" id="IPR013049">
    <property type="entry name" value="Spo11/TopoVI_A_N"/>
</dbReference>
<feature type="active site" description="O-(5'-phospho-DNA)-tyrosine intermediate" evidence="10">
    <location>
        <position position="9"/>
    </location>
</feature>
<dbReference type="InterPro" id="IPR034136">
    <property type="entry name" value="TOPRIM_Topo6A/Spo11"/>
</dbReference>
<dbReference type="SUPFAM" id="SSF56726">
    <property type="entry name" value="DNA topoisomerase IV, alpha subunit"/>
    <property type="match status" value="1"/>
</dbReference>
<evidence type="ECO:0000313" key="13">
    <source>
        <dbReference type="EMBL" id="KAF2153554.1"/>
    </source>
</evidence>
<evidence type="ECO:0000256" key="1">
    <source>
        <dbReference type="ARBA" id="ARBA00000185"/>
    </source>
</evidence>
<dbReference type="OrthoDB" id="5377392at2759"/>
<sequence>MSFIRDVFYQNPLLFGSQSVVDRYCDLFARFLRVRRYDLGLKAAAKGLVIGSVIFSRPNGSALDLAREAEPLLISHLDAFTHADLSEASRILVIEKEATFHTARSSNAWLLIKRYTILMTAKGYPDLASRQLLHRLSTASPWNGFRDLPVLILTDFDPDGLAIFNTFKHGSNALEHEGPESAVPNATRLGLSSQHVKNYIDSIDCQALMSLTKRDRRKAQLMLQRGTGTDERRELQVMLMLNFKAELQLLDNEEDGLAQILMSVYDR</sequence>
<dbReference type="EC" id="5.6.2.2" evidence="4"/>
<dbReference type="GO" id="GO:0003918">
    <property type="term" value="F:DNA topoisomerase type II (double strand cut, ATP-hydrolyzing) activity"/>
    <property type="evidence" value="ECO:0007669"/>
    <property type="project" value="UniProtKB-UniRule"/>
</dbReference>
<evidence type="ECO:0000256" key="6">
    <source>
        <dbReference type="ARBA" id="ARBA00022842"/>
    </source>
</evidence>
<dbReference type="EMBL" id="ML996085">
    <property type="protein sequence ID" value="KAF2153554.1"/>
    <property type="molecule type" value="Genomic_DNA"/>
</dbReference>